<dbReference type="RefSeq" id="WP_124389250.1">
    <property type="nucleotide sequence ID" value="NZ_BHYM01000002.1"/>
</dbReference>
<evidence type="ECO:0000313" key="5">
    <source>
        <dbReference type="Proteomes" id="UP000287519"/>
    </source>
</evidence>
<dbReference type="AlphaFoldDB" id="A0A402BY83"/>
<dbReference type="PANTHER" id="PTHR10434:SF66">
    <property type="entry name" value="PHOSPHOLIPID_GLYCEROL ACYLTRANSFERASE DOMAIN-CONTAINING PROTEIN"/>
    <property type="match status" value="1"/>
</dbReference>
<dbReference type="GO" id="GO:0006654">
    <property type="term" value="P:phosphatidic acid biosynthetic process"/>
    <property type="evidence" value="ECO:0007669"/>
    <property type="project" value="TreeGrafter"/>
</dbReference>
<keyword evidence="2" id="KW-0012">Acyltransferase</keyword>
<keyword evidence="5" id="KW-1185">Reference proteome</keyword>
<evidence type="ECO:0000313" key="4">
    <source>
        <dbReference type="EMBL" id="GCE36328.1"/>
    </source>
</evidence>
<organism evidence="4 5">
    <name type="scientific">Rhodococcus wratislaviensis</name>
    <name type="common">Tsukamurella wratislaviensis</name>
    <dbReference type="NCBI Taxonomy" id="44752"/>
    <lineage>
        <taxon>Bacteria</taxon>
        <taxon>Bacillati</taxon>
        <taxon>Actinomycetota</taxon>
        <taxon>Actinomycetes</taxon>
        <taxon>Mycobacteriales</taxon>
        <taxon>Nocardiaceae</taxon>
        <taxon>Rhodococcus</taxon>
    </lineage>
</organism>
<keyword evidence="1" id="KW-0808">Transferase</keyword>
<dbReference type="InterPro" id="IPR036412">
    <property type="entry name" value="HAD-like_sf"/>
</dbReference>
<dbReference type="InterPro" id="IPR002123">
    <property type="entry name" value="Plipid/glycerol_acylTrfase"/>
</dbReference>
<comment type="caution">
    <text evidence="4">The sequence shown here is derived from an EMBL/GenBank/DDBJ whole genome shotgun (WGS) entry which is preliminary data.</text>
</comment>
<sequence>MSDLRSLHDDIAAAVPGPATLAAFDLDGTLISGYSASVVYRDRLRRFDISVAELLRTTNAAVETRFRGADVGNLMRIGVQSLAGRMEDEMQEWGQRLFRQEIARMIFSEVRGLLAAHRHAGHRVVMATSATPYQALSVAADLDIEPEDVLCTRPAVLDGMLTGKLESAPLWGPAKAEALREYADKHDADLGDSFAYSNGAEDVPMLKSVGHPVALNPDRKLAATARQNGWPSVNLRPPESGADPLSIARTTTAIGALMGAAAFGVSAGLLTQNRQTGANLVGSFGPDLALAICGINVRIKGRENAWSARPAVFMFNHQSSLDMLVIGSVIRRDVTGVAKKEAARDPRFIPVGALLDVAYIDRSDSTKARAALRPAVDKLQSGISIAIAPEGTRSPTPRLGKFKKGGFHLAMQAGVPIVPIVIHNAGERMWRNSLVAHPGTVDVDVLAPVPTDDWDLADLDRHVDEVRTLFEDCLHGGHR</sequence>
<dbReference type="Gene3D" id="1.20.1440.100">
    <property type="entry name" value="SG protein - dephosphorylation function"/>
    <property type="match status" value="1"/>
</dbReference>
<evidence type="ECO:0000256" key="2">
    <source>
        <dbReference type="ARBA" id="ARBA00023315"/>
    </source>
</evidence>
<dbReference type="Pfam" id="PF12710">
    <property type="entry name" value="HAD"/>
    <property type="match status" value="1"/>
</dbReference>
<dbReference type="CDD" id="cd02612">
    <property type="entry name" value="HAD_PGPPase"/>
    <property type="match status" value="1"/>
</dbReference>
<proteinExistence type="predicted"/>
<dbReference type="EMBL" id="BHYM01000002">
    <property type="protein sequence ID" value="GCE36328.1"/>
    <property type="molecule type" value="Genomic_DNA"/>
</dbReference>
<dbReference type="Gene3D" id="3.40.50.1000">
    <property type="entry name" value="HAD superfamily/HAD-like"/>
    <property type="match status" value="1"/>
</dbReference>
<dbReference type="NCBIfam" id="TIGR01490">
    <property type="entry name" value="HAD-SF-IB-hyp1"/>
    <property type="match status" value="1"/>
</dbReference>
<feature type="domain" description="Phospholipid/glycerol acyltransferase" evidence="3">
    <location>
        <begin position="311"/>
        <end position="425"/>
    </location>
</feature>
<reference evidence="4 5" key="1">
    <citation type="submission" date="2018-11" db="EMBL/GenBank/DDBJ databases">
        <title>Microbial catabolism of amino acid.</title>
        <authorList>
            <person name="Hibi M."/>
            <person name="Ogawa J."/>
        </authorList>
    </citation>
    <scope>NUCLEOTIDE SEQUENCE [LARGE SCALE GENOMIC DNA]</scope>
    <source>
        <strain evidence="4 5">C31-06</strain>
    </source>
</reference>
<dbReference type="PANTHER" id="PTHR10434">
    <property type="entry name" value="1-ACYL-SN-GLYCEROL-3-PHOSPHATE ACYLTRANSFERASE"/>
    <property type="match status" value="1"/>
</dbReference>
<dbReference type="Pfam" id="PF01553">
    <property type="entry name" value="Acyltransferase"/>
    <property type="match status" value="1"/>
</dbReference>
<dbReference type="InterPro" id="IPR023214">
    <property type="entry name" value="HAD_sf"/>
</dbReference>
<protein>
    <submittedName>
        <fullName evidence="4">Phosphoserine phosphatase</fullName>
    </submittedName>
</protein>
<evidence type="ECO:0000259" key="3">
    <source>
        <dbReference type="SMART" id="SM00563"/>
    </source>
</evidence>
<dbReference type="InterPro" id="IPR006385">
    <property type="entry name" value="HAD_hydro_SerB1"/>
</dbReference>
<dbReference type="SUPFAM" id="SSF56784">
    <property type="entry name" value="HAD-like"/>
    <property type="match status" value="1"/>
</dbReference>
<dbReference type="SMART" id="SM00563">
    <property type="entry name" value="PlsC"/>
    <property type="match status" value="1"/>
</dbReference>
<dbReference type="Proteomes" id="UP000287519">
    <property type="component" value="Unassembled WGS sequence"/>
</dbReference>
<evidence type="ECO:0000256" key="1">
    <source>
        <dbReference type="ARBA" id="ARBA00022679"/>
    </source>
</evidence>
<dbReference type="OrthoDB" id="25607at2"/>
<gene>
    <name evidence="4" type="ORF">Rhow_001694</name>
</gene>
<dbReference type="SUPFAM" id="SSF69593">
    <property type="entry name" value="Glycerol-3-phosphate (1)-acyltransferase"/>
    <property type="match status" value="1"/>
</dbReference>
<dbReference type="CDD" id="cd07989">
    <property type="entry name" value="LPLAT_AGPAT-like"/>
    <property type="match status" value="1"/>
</dbReference>
<dbReference type="NCBIfam" id="TIGR01488">
    <property type="entry name" value="HAD-SF-IB"/>
    <property type="match status" value="1"/>
</dbReference>
<accession>A0A402BY83</accession>
<dbReference type="GO" id="GO:0003841">
    <property type="term" value="F:1-acylglycerol-3-phosphate O-acyltransferase activity"/>
    <property type="evidence" value="ECO:0007669"/>
    <property type="project" value="TreeGrafter"/>
</dbReference>
<name>A0A402BY83_RHOWR</name>